<proteinExistence type="predicted"/>
<evidence type="ECO:0000256" key="5">
    <source>
        <dbReference type="SAM" id="MobiDB-lite"/>
    </source>
</evidence>
<accession>K3X3S3</accession>
<keyword evidence="9" id="KW-1185">Reference proteome</keyword>
<dbReference type="InterPro" id="IPR028146">
    <property type="entry name" value="PRKCSH_N"/>
</dbReference>
<dbReference type="Pfam" id="PF13015">
    <property type="entry name" value="PRKCSH_1"/>
    <property type="match status" value="1"/>
</dbReference>
<keyword evidence="4" id="KW-1015">Disulfide bond</keyword>
<feature type="compositionally biased region" description="Basic and acidic residues" evidence="5">
    <location>
        <begin position="277"/>
        <end position="315"/>
    </location>
</feature>
<dbReference type="HOGENOM" id="CLU_016834_1_0_1"/>
<dbReference type="GO" id="GO:0006491">
    <property type="term" value="P:N-glycan processing"/>
    <property type="evidence" value="ECO:0007669"/>
    <property type="project" value="TreeGrafter"/>
</dbReference>
<dbReference type="OMA" id="YENGQHC"/>
<feature type="signal peptide" evidence="6">
    <location>
        <begin position="1"/>
        <end position="25"/>
    </location>
</feature>
<dbReference type="VEuPathDB" id="FungiDB:PYU1_G011846"/>
<dbReference type="Proteomes" id="UP000019132">
    <property type="component" value="Unassembled WGS sequence"/>
</dbReference>
<organism evidence="8 9">
    <name type="scientific">Globisporangium ultimum (strain ATCC 200006 / CBS 805.95 / DAOM BR144)</name>
    <name type="common">Pythium ultimum</name>
    <dbReference type="NCBI Taxonomy" id="431595"/>
    <lineage>
        <taxon>Eukaryota</taxon>
        <taxon>Sar</taxon>
        <taxon>Stramenopiles</taxon>
        <taxon>Oomycota</taxon>
        <taxon>Peronosporomycetes</taxon>
        <taxon>Pythiales</taxon>
        <taxon>Pythiaceae</taxon>
        <taxon>Globisporangium</taxon>
    </lineage>
</organism>
<dbReference type="SUPFAM" id="SSF50911">
    <property type="entry name" value="Mannose 6-phosphate receptor domain"/>
    <property type="match status" value="1"/>
</dbReference>
<sequence>MLASMHALLLSYAAALTLSAAYTNAASSLSDLRGISPELQRRLTGISSFTCDSGAKKFDVARINDNYCDCADGSDEPGTSACSHTTAVFHCANAGFFSQDVPTSHVNDQICDCCDGSDEYASGIQCPVTCHSLMETFKAEKSAVIKSMEAGEADRKVIEAASADKWQEDQTKREALVASIASFNVMVEQQLAMKNNEEQIERDEKEHLVQTNKKELMKQLGLLDLSYDQLGLIILELANGIENKDTLLALIQRERDATSVQLETPLGKSAIEEEEEAFRTRDEERKRETERIEKLREDRRRDHEEKEHIRQEAEAAAKANEPDEEASSMPSVSVEVNYDDLPLPEVEERPVSILFGKLGAHQGHQRPEAVSAREKHQETTRKLLAEEEELRKLDAILNKSYGADRVLYSLRDQCYETKSGEYTYSICLYGQAKQTATRLGAMKDVAEDASEIDFTGGDKCWNGPERSLKVTLECGALPVELYAVDEPATCVYTAKLRTPIACDARNRVRMLSPHSNGAAPYKPHHVEVEVPAVL</sequence>
<reference evidence="8" key="3">
    <citation type="submission" date="2015-02" db="UniProtKB">
        <authorList>
            <consortium name="EnsemblProtists"/>
        </authorList>
    </citation>
    <scope>IDENTIFICATION</scope>
    <source>
        <strain evidence="8">DAOM BR144</strain>
    </source>
</reference>
<dbReference type="AlphaFoldDB" id="K3X3S3"/>
<dbReference type="PANTHER" id="PTHR12630">
    <property type="entry name" value="N-LINKED OLIGOSACCHARIDE PROCESSING"/>
    <property type="match status" value="1"/>
</dbReference>
<feature type="chain" id="PRO_5003871817" description="Glucosidase 2 subunit beta" evidence="6">
    <location>
        <begin position="26"/>
        <end position="534"/>
    </location>
</feature>
<dbReference type="Gene3D" id="2.70.130.10">
    <property type="entry name" value="Mannose-6-phosphate receptor binding domain"/>
    <property type="match status" value="1"/>
</dbReference>
<dbReference type="eggNOG" id="KOG2397">
    <property type="taxonomic scope" value="Eukaryota"/>
</dbReference>
<dbReference type="InterPro" id="IPR039794">
    <property type="entry name" value="Gtb1-like"/>
</dbReference>
<keyword evidence="2 6" id="KW-0732">Signal</keyword>
<feature type="region of interest" description="Disordered" evidence="5">
    <location>
        <begin position="265"/>
        <end position="332"/>
    </location>
</feature>
<evidence type="ECO:0000256" key="2">
    <source>
        <dbReference type="ARBA" id="ARBA00022729"/>
    </source>
</evidence>
<keyword evidence="3" id="KW-0256">Endoplasmic reticulum</keyword>
<evidence type="ECO:0000256" key="3">
    <source>
        <dbReference type="ARBA" id="ARBA00022824"/>
    </source>
</evidence>
<reference evidence="9" key="2">
    <citation type="submission" date="2010-04" db="EMBL/GenBank/DDBJ databases">
        <authorList>
            <person name="Buell R."/>
            <person name="Hamilton J."/>
            <person name="Hostetler J."/>
        </authorList>
    </citation>
    <scope>NUCLEOTIDE SEQUENCE [LARGE SCALE GENOMIC DNA]</scope>
    <source>
        <strain evidence="9">DAOM:BR144</strain>
    </source>
</reference>
<dbReference type="PANTHER" id="PTHR12630:SF1">
    <property type="entry name" value="GLUCOSIDASE 2 SUBUNIT BETA"/>
    <property type="match status" value="1"/>
</dbReference>
<dbReference type="EMBL" id="GL376637">
    <property type="status" value="NOT_ANNOTATED_CDS"/>
    <property type="molecule type" value="Genomic_DNA"/>
</dbReference>
<evidence type="ECO:0000259" key="7">
    <source>
        <dbReference type="PROSITE" id="PS51914"/>
    </source>
</evidence>
<dbReference type="PROSITE" id="PS51914">
    <property type="entry name" value="MRH"/>
    <property type="match status" value="1"/>
</dbReference>
<evidence type="ECO:0000256" key="4">
    <source>
        <dbReference type="ARBA" id="ARBA00023157"/>
    </source>
</evidence>
<dbReference type="InterPro" id="IPR009011">
    <property type="entry name" value="Man6P_isomerase_rcpt-bd_dom_sf"/>
</dbReference>
<evidence type="ECO:0000313" key="8">
    <source>
        <dbReference type="EnsemblProtists" id="PYU1_T011872"/>
    </source>
</evidence>
<dbReference type="EnsemblProtists" id="PYU1_T011872">
    <property type="protein sequence ID" value="PYU1_T011872"/>
    <property type="gene ID" value="PYU1_G011846"/>
</dbReference>
<dbReference type="InterPro" id="IPR044865">
    <property type="entry name" value="MRH_dom"/>
</dbReference>
<dbReference type="GO" id="GO:0017177">
    <property type="term" value="C:glucosidase II complex"/>
    <property type="evidence" value="ECO:0007669"/>
    <property type="project" value="TreeGrafter"/>
</dbReference>
<dbReference type="Pfam" id="PF12999">
    <property type="entry name" value="PRKCSH-like"/>
    <property type="match status" value="1"/>
</dbReference>
<dbReference type="InterPro" id="IPR036607">
    <property type="entry name" value="PRKCSH"/>
</dbReference>
<name>K3X3S3_GLOUD</name>
<evidence type="ECO:0000256" key="1">
    <source>
        <dbReference type="ARBA" id="ARBA00022387"/>
    </source>
</evidence>
<evidence type="ECO:0000313" key="9">
    <source>
        <dbReference type="Proteomes" id="UP000019132"/>
    </source>
</evidence>
<feature type="domain" description="MRH" evidence="7">
    <location>
        <begin position="412"/>
        <end position="504"/>
    </location>
</feature>
<dbReference type="STRING" id="431595.K3X3S3"/>
<dbReference type="InParanoid" id="K3X3S3"/>
<evidence type="ECO:0000256" key="6">
    <source>
        <dbReference type="SAM" id="SignalP"/>
    </source>
</evidence>
<protein>
    <recommendedName>
        <fullName evidence="1">Glucosidase 2 subunit beta</fullName>
    </recommendedName>
</protein>
<reference evidence="9" key="1">
    <citation type="journal article" date="2010" name="Genome Biol.">
        <title>Genome sequence of the necrotrophic plant pathogen Pythium ultimum reveals original pathogenicity mechanisms and effector repertoire.</title>
        <authorList>
            <person name="Levesque C.A."/>
            <person name="Brouwer H."/>
            <person name="Cano L."/>
            <person name="Hamilton J.P."/>
            <person name="Holt C."/>
            <person name="Huitema E."/>
            <person name="Raffaele S."/>
            <person name="Robideau G.P."/>
            <person name="Thines M."/>
            <person name="Win J."/>
            <person name="Zerillo M.M."/>
            <person name="Beakes G.W."/>
            <person name="Boore J.L."/>
            <person name="Busam D."/>
            <person name="Dumas B."/>
            <person name="Ferriera S."/>
            <person name="Fuerstenberg S.I."/>
            <person name="Gachon C.M."/>
            <person name="Gaulin E."/>
            <person name="Govers F."/>
            <person name="Grenville-Briggs L."/>
            <person name="Horner N."/>
            <person name="Hostetler J."/>
            <person name="Jiang R.H."/>
            <person name="Johnson J."/>
            <person name="Krajaejun T."/>
            <person name="Lin H."/>
            <person name="Meijer H.J."/>
            <person name="Moore B."/>
            <person name="Morris P."/>
            <person name="Phuntmart V."/>
            <person name="Puiu D."/>
            <person name="Shetty J."/>
            <person name="Stajich J.E."/>
            <person name="Tripathy S."/>
            <person name="Wawra S."/>
            <person name="van West P."/>
            <person name="Whitty B.R."/>
            <person name="Coutinho P.M."/>
            <person name="Henrissat B."/>
            <person name="Martin F."/>
            <person name="Thomas P.D."/>
            <person name="Tyler B.M."/>
            <person name="De Vries R.P."/>
            <person name="Kamoun S."/>
            <person name="Yandell M."/>
            <person name="Tisserat N."/>
            <person name="Buell C.R."/>
        </authorList>
    </citation>
    <scope>NUCLEOTIDE SEQUENCE</scope>
    <source>
        <strain evidence="9">DAOM:BR144</strain>
    </source>
</reference>